<accession>A0ABS4P2D0</accession>
<evidence type="ECO:0000313" key="2">
    <source>
        <dbReference type="Proteomes" id="UP001195624"/>
    </source>
</evidence>
<proteinExistence type="predicted"/>
<organism evidence="1 2">
    <name type="scientific">Winslowiella toletana</name>
    <dbReference type="NCBI Taxonomy" id="92490"/>
    <lineage>
        <taxon>Bacteria</taxon>
        <taxon>Pseudomonadati</taxon>
        <taxon>Pseudomonadota</taxon>
        <taxon>Gammaproteobacteria</taxon>
        <taxon>Enterobacterales</taxon>
        <taxon>Erwiniaceae</taxon>
        <taxon>Winslowiella</taxon>
    </lineage>
</organism>
<comment type="caution">
    <text evidence="1">The sequence shown here is derived from an EMBL/GenBank/DDBJ whole genome shotgun (WGS) entry which is preliminary data.</text>
</comment>
<dbReference type="RefSeq" id="WP_017799939.1">
    <property type="nucleotide sequence ID" value="NZ_JAGGMQ010000001.1"/>
</dbReference>
<reference evidence="2" key="1">
    <citation type="submission" date="2023-07" db="EMBL/GenBank/DDBJ databases">
        <title>Genome mining of underrepresented organisms for secondary metabolites.</title>
        <authorList>
            <person name="D'Agostino P.M."/>
        </authorList>
    </citation>
    <scope>NUCLEOTIDE SEQUENCE [LARGE SCALE GENOMIC DNA]</scope>
    <source>
        <strain evidence="2">WS4403</strain>
    </source>
</reference>
<sequence>MNIDINTDLGEGYGKWTLGDDEAMMEIVSSANVACGFHAGDPIIMHRNAELAVKNGVALGAHIGVPDLWGFGRVSMDIDPAVMGKVALYQIGALAAIAHSVGCKVTHASGHGALGMMERTNPDYMKHIYGAFRSFDPDIIVAASVNTSGERYARDNNMRCVGKIFADRAYDDNGLLVSRKLPDAMITDLGAVKERMEQFLSDSTVTALSGKVIKVEANCVLIHSDTQGAVNIARMVRETVEKNGHNVVPLDKMFN</sequence>
<protein>
    <submittedName>
        <fullName evidence="1">UPF0271 protein</fullName>
    </submittedName>
</protein>
<dbReference type="CDD" id="cd10787">
    <property type="entry name" value="LamB_YcsF_like"/>
    <property type="match status" value="1"/>
</dbReference>
<dbReference type="InterPro" id="IPR005501">
    <property type="entry name" value="LamB/YcsF/PxpA-like"/>
</dbReference>
<dbReference type="PANTHER" id="PTHR30292">
    <property type="entry name" value="UNCHARACTERIZED PROTEIN YBGL-RELATED"/>
    <property type="match status" value="1"/>
</dbReference>
<dbReference type="PANTHER" id="PTHR30292:SF0">
    <property type="entry name" value="5-OXOPROLINASE SUBUNIT A"/>
    <property type="match status" value="1"/>
</dbReference>
<dbReference type="EMBL" id="JAGGMQ010000001">
    <property type="protein sequence ID" value="MBP2166823.1"/>
    <property type="molecule type" value="Genomic_DNA"/>
</dbReference>
<dbReference type="InterPro" id="IPR011330">
    <property type="entry name" value="Glyco_hydro/deAcase_b/a-brl"/>
</dbReference>
<dbReference type="NCBIfam" id="NF003814">
    <property type="entry name" value="PRK05406.1-3"/>
    <property type="match status" value="1"/>
</dbReference>
<evidence type="ECO:0000313" key="1">
    <source>
        <dbReference type="EMBL" id="MBP2166823.1"/>
    </source>
</evidence>
<name>A0ABS4P2D0_9GAMM</name>
<dbReference type="Gene3D" id="3.20.20.370">
    <property type="entry name" value="Glycoside hydrolase/deacetylase"/>
    <property type="match status" value="1"/>
</dbReference>
<keyword evidence="2" id="KW-1185">Reference proteome</keyword>
<dbReference type="Proteomes" id="UP001195624">
    <property type="component" value="Unassembled WGS sequence"/>
</dbReference>
<dbReference type="SUPFAM" id="SSF88713">
    <property type="entry name" value="Glycoside hydrolase/deacetylase"/>
    <property type="match status" value="1"/>
</dbReference>
<gene>
    <name evidence="1" type="ORF">J2125_000015</name>
</gene>
<dbReference type="Pfam" id="PF03746">
    <property type="entry name" value="LamB_YcsF"/>
    <property type="match status" value="1"/>
</dbReference>